<sequence>MSGVMDWRRNVGISWWERYLLRYVFIFNEGGGRGERECSVR</sequence>
<reference evidence="1" key="1">
    <citation type="submission" date="2014-11" db="EMBL/GenBank/DDBJ databases">
        <authorList>
            <person name="Amaro Gonzalez C."/>
        </authorList>
    </citation>
    <scope>NUCLEOTIDE SEQUENCE</scope>
</reference>
<evidence type="ECO:0000313" key="1">
    <source>
        <dbReference type="EMBL" id="JAH10475.1"/>
    </source>
</evidence>
<organism evidence="1">
    <name type="scientific">Anguilla anguilla</name>
    <name type="common">European freshwater eel</name>
    <name type="synonym">Muraena anguilla</name>
    <dbReference type="NCBI Taxonomy" id="7936"/>
    <lineage>
        <taxon>Eukaryota</taxon>
        <taxon>Metazoa</taxon>
        <taxon>Chordata</taxon>
        <taxon>Craniata</taxon>
        <taxon>Vertebrata</taxon>
        <taxon>Euteleostomi</taxon>
        <taxon>Actinopterygii</taxon>
        <taxon>Neopterygii</taxon>
        <taxon>Teleostei</taxon>
        <taxon>Anguilliformes</taxon>
        <taxon>Anguillidae</taxon>
        <taxon>Anguilla</taxon>
    </lineage>
</organism>
<reference evidence="1" key="2">
    <citation type="journal article" date="2015" name="Fish Shellfish Immunol.">
        <title>Early steps in the European eel (Anguilla anguilla)-Vibrio vulnificus interaction in the gills: Role of the RtxA13 toxin.</title>
        <authorList>
            <person name="Callol A."/>
            <person name="Pajuelo D."/>
            <person name="Ebbesson L."/>
            <person name="Teles M."/>
            <person name="MacKenzie S."/>
            <person name="Amaro C."/>
        </authorList>
    </citation>
    <scope>NUCLEOTIDE SEQUENCE</scope>
</reference>
<proteinExistence type="predicted"/>
<dbReference type="AlphaFoldDB" id="A0A0E9Q2B2"/>
<protein>
    <submittedName>
        <fullName evidence="1">Uncharacterized protein</fullName>
    </submittedName>
</protein>
<accession>A0A0E9Q2B2</accession>
<name>A0A0E9Q2B2_ANGAN</name>
<dbReference type="EMBL" id="GBXM01098102">
    <property type="protein sequence ID" value="JAH10475.1"/>
    <property type="molecule type" value="Transcribed_RNA"/>
</dbReference>